<protein>
    <submittedName>
        <fullName evidence="5">Uncharacterized protein</fullName>
    </submittedName>
</protein>
<dbReference type="AlphaFoldDB" id="A0A0H5FU36"/>
<evidence type="ECO:0000256" key="1">
    <source>
        <dbReference type="ARBA" id="ARBA00004123"/>
    </source>
</evidence>
<reference evidence="5" key="1">
    <citation type="submission" date="2015-06" db="EMBL/GenBank/DDBJ databases">
        <title>Genetic Architecture Underlying Mating-Type Determination in the Yeast Leucosporidium scottii and the Evolution of Mating Systems in Basidiomycetes.</title>
        <authorList>
            <person name="Maia T.M."/>
            <person name="Lopes S."/>
            <person name="Almeida J.M.G.C.F."/>
            <person name="Rosa L.H."/>
            <person name="Sampaio J.P."/>
            <person name="Goncalves P."/>
            <person name="Coelho M.A."/>
        </authorList>
    </citation>
    <scope>NUCLEOTIDE SEQUENCE</scope>
</reference>
<feature type="compositionally biased region" description="Basic and acidic residues" evidence="4">
    <location>
        <begin position="306"/>
        <end position="332"/>
    </location>
</feature>
<dbReference type="EMBL" id="LN868512">
    <property type="protein sequence ID" value="CRX79270.1"/>
    <property type="molecule type" value="Genomic_DNA"/>
</dbReference>
<organism evidence="5">
    <name type="scientific">Leucosporidium scottii</name>
    <dbReference type="NCBI Taxonomy" id="5278"/>
    <lineage>
        <taxon>Eukaryota</taxon>
        <taxon>Fungi</taxon>
        <taxon>Dikarya</taxon>
        <taxon>Basidiomycota</taxon>
        <taxon>Pucciniomycotina</taxon>
        <taxon>Microbotryomycetes</taxon>
        <taxon>Leucosporidiales</taxon>
        <taxon>Leucosporidium</taxon>
    </lineage>
</organism>
<feature type="region of interest" description="Disordered" evidence="4">
    <location>
        <begin position="118"/>
        <end position="172"/>
    </location>
</feature>
<comment type="subcellular location">
    <subcellularLocation>
        <location evidence="1">Nucleus</location>
    </subcellularLocation>
</comment>
<dbReference type="GO" id="GO:0071013">
    <property type="term" value="C:catalytic step 2 spliceosome"/>
    <property type="evidence" value="ECO:0007669"/>
    <property type="project" value="TreeGrafter"/>
</dbReference>
<feature type="non-terminal residue" evidence="5">
    <location>
        <position position="1"/>
    </location>
</feature>
<proteinExistence type="inferred from homology"/>
<feature type="compositionally biased region" description="Basic and acidic residues" evidence="4">
    <location>
        <begin position="342"/>
        <end position="361"/>
    </location>
</feature>
<feature type="region of interest" description="Disordered" evidence="4">
    <location>
        <begin position="1"/>
        <end position="55"/>
    </location>
</feature>
<sequence length="465" mass="51181">MSRDYYSHSARSVASTSATPYDTPAGSEWTTTRPSSSSKRHTSSSSQALVPATKPQLSLLKQEILSEEEYVQHLSDIIKRDFFPALRTLEGQHEILNAYESEDPMRIEESVRRMREICTPTPKRRHRATTPGRTPYADSPSATPTYFDATPDSRSTSTPRPSSSRPLPPRIDPTISLDAFQSLYTSEDNSSFAVLLARDNAARRQKSSWAWDAEKRAKTKAIQGREARERLVDVTQRMVGASQDGSVRMLEGVAGRPGEGRLIVEGMGSEGVGRIGEGERLLIEGNSSGEGPSGRLMITAPGAPERLSEEEMKTRKERGLQIRGIGAKEKGKGRAIGEQFTDWERATAEEEEDNRAPRRDAMQVPVESWGFTNRNSFMFPPDADIDPTNPSLTPSLNPLDPAYPSSIALKAKASEKDGPMLPPSEPKGVRYHATRLEKLEKGASFESLSGGGGGSDWCRDQWDAL</sequence>
<evidence type="ECO:0000256" key="2">
    <source>
        <dbReference type="ARBA" id="ARBA00009072"/>
    </source>
</evidence>
<accession>A0A0H5FU36</accession>
<feature type="region of interest" description="Disordered" evidence="4">
    <location>
        <begin position="443"/>
        <end position="465"/>
    </location>
</feature>
<name>A0A0H5FU36_9BASI</name>
<feature type="region of interest" description="Disordered" evidence="4">
    <location>
        <begin position="306"/>
        <end position="366"/>
    </location>
</feature>
<feature type="region of interest" description="Disordered" evidence="4">
    <location>
        <begin position="410"/>
        <end position="429"/>
    </location>
</feature>
<evidence type="ECO:0000313" key="5">
    <source>
        <dbReference type="EMBL" id="CRX79270.1"/>
    </source>
</evidence>
<dbReference type="Pfam" id="PF09751">
    <property type="entry name" value="Es2"/>
    <property type="match status" value="1"/>
</dbReference>
<evidence type="ECO:0000256" key="4">
    <source>
        <dbReference type="SAM" id="MobiDB-lite"/>
    </source>
</evidence>
<evidence type="ECO:0000256" key="3">
    <source>
        <dbReference type="ARBA" id="ARBA00023242"/>
    </source>
</evidence>
<dbReference type="PANTHER" id="PTHR12940">
    <property type="entry name" value="ES-2 PROTEIN - RELATED"/>
    <property type="match status" value="1"/>
</dbReference>
<dbReference type="PANTHER" id="PTHR12940:SF0">
    <property type="entry name" value="SPLICING FACTOR ESS-2 HOMOLOG"/>
    <property type="match status" value="1"/>
</dbReference>
<keyword evidence="3" id="KW-0539">Nucleus</keyword>
<feature type="region of interest" description="Disordered" evidence="4">
    <location>
        <begin position="380"/>
        <end position="400"/>
    </location>
</feature>
<feature type="compositionally biased region" description="Low complexity" evidence="4">
    <location>
        <begin position="150"/>
        <end position="165"/>
    </location>
</feature>
<dbReference type="InterPro" id="IPR019148">
    <property type="entry name" value="Nuclear_protein_DGCR14_ESS-2"/>
</dbReference>
<gene>
    <name evidence="5" type="ORF">ls5931a1_00072</name>
</gene>
<feature type="compositionally biased region" description="Polar residues" evidence="4">
    <location>
        <begin position="9"/>
        <end position="20"/>
    </location>
</feature>
<comment type="similarity">
    <text evidence="2">Belongs to the ESS2 family.</text>
</comment>